<evidence type="ECO:0000313" key="1">
    <source>
        <dbReference type="EMBL" id="MCC2168197.1"/>
    </source>
</evidence>
<keyword evidence="2" id="KW-1185">Reference proteome</keyword>
<dbReference type="EMBL" id="JAJEQF010000029">
    <property type="protein sequence ID" value="MCC2168197.1"/>
    <property type="molecule type" value="Genomic_DNA"/>
</dbReference>
<dbReference type="AlphaFoldDB" id="A0AAE3DN21"/>
<name>A0AAE3DN21_9FIRM</name>
<evidence type="ECO:0000313" key="2">
    <source>
        <dbReference type="Proteomes" id="UP001199355"/>
    </source>
</evidence>
<gene>
    <name evidence="1" type="ORF">LKD45_10945</name>
</gene>
<dbReference type="Proteomes" id="UP001199355">
    <property type="component" value="Unassembled WGS sequence"/>
</dbReference>
<dbReference type="RefSeq" id="WP_308728548.1">
    <property type="nucleotide sequence ID" value="NZ_JAJEQF010000029.1"/>
</dbReference>
<comment type="caution">
    <text evidence="1">The sequence shown here is derived from an EMBL/GenBank/DDBJ whole genome shotgun (WGS) entry which is preliminary data.</text>
</comment>
<reference evidence="1 2" key="1">
    <citation type="submission" date="2021-10" db="EMBL/GenBank/DDBJ databases">
        <title>Anaerobic single-cell dispensing facilitates the cultivation of human gut bacteria.</title>
        <authorList>
            <person name="Afrizal A."/>
        </authorList>
    </citation>
    <scope>NUCLEOTIDE SEQUENCE [LARGE SCALE GENOMIC DNA]</scope>
    <source>
        <strain evidence="1 2">CLA-AA-H244</strain>
    </source>
</reference>
<accession>A0AAE3DN21</accession>
<proteinExistence type="predicted"/>
<organism evidence="1 2">
    <name type="scientific">Gallintestinimicrobium propionicum</name>
    <dbReference type="NCBI Taxonomy" id="2981770"/>
    <lineage>
        <taxon>Bacteria</taxon>
        <taxon>Bacillati</taxon>
        <taxon>Bacillota</taxon>
        <taxon>Clostridia</taxon>
        <taxon>Lachnospirales</taxon>
        <taxon>Lachnospiraceae</taxon>
        <taxon>Gallintestinimicrobium</taxon>
    </lineage>
</organism>
<sequence length="120" mass="13413">MRGKKEADLLQKTYHDRLTVVRKRLGRDPQTQESVELEEVVYKDVLCALSQSGNNKPDRQEFYSERQMGAVLFTPPGILLEDNDIAVVVTEAGQTVQGVTGRTFAYISHGETPFQTEGLA</sequence>
<protein>
    <submittedName>
        <fullName evidence="1">Uncharacterized protein</fullName>
    </submittedName>
</protein>